<dbReference type="OrthoDB" id="7932520at2"/>
<gene>
    <name evidence="3" type="ORF">SAMN04488557_3122</name>
</gene>
<sequence length="311" mass="33751">MERGDAQNSPARDAAMNGGREAGFVLLVVLWVLTSAVILVASFNAAARSGASSAISEIGLTRSEALLDAGLEIAAAHLIDEDENRRWPGNGATHSMTFAGADLEITVRDASSLIDLNKSDEKLLRSFFAKLTNSTEKAAHYTNIILDARDAASGEKRKRRDQSESDDDNEQSSTSHIAFIDVAQLGRTQGIDRDVFEKAAPFLTVFSRSGMIYPQSAPMTVLEAIPDISRADIEKIKYADKSAFDDLINKSHSYVSEESGPAYVVTVRAHRPDDTYSAVRTFVIATGLDPRAPYRLLAKLPTTSIAAEKTR</sequence>
<evidence type="ECO:0000313" key="4">
    <source>
        <dbReference type="Proteomes" id="UP000199423"/>
    </source>
</evidence>
<dbReference type="PANTHER" id="PTHR38831">
    <property type="entry name" value="TYPE II SECRETION SYSTEM PROTEIN K"/>
    <property type="match status" value="1"/>
</dbReference>
<keyword evidence="4" id="KW-1185">Reference proteome</keyword>
<dbReference type="GO" id="GO:0016020">
    <property type="term" value="C:membrane"/>
    <property type="evidence" value="ECO:0007669"/>
    <property type="project" value="InterPro"/>
</dbReference>
<dbReference type="STRING" id="51670.SAMN04488557_3122"/>
<feature type="transmembrane region" description="Helical" evidence="2">
    <location>
        <begin position="21"/>
        <end position="43"/>
    </location>
</feature>
<name>A0A1I7NRY3_9HYPH</name>
<dbReference type="EMBL" id="FPCH01000003">
    <property type="protein sequence ID" value="SFV37358.1"/>
    <property type="molecule type" value="Genomic_DNA"/>
</dbReference>
<dbReference type="Proteomes" id="UP000199423">
    <property type="component" value="Unassembled WGS sequence"/>
</dbReference>
<keyword evidence="2" id="KW-0472">Membrane</keyword>
<accession>A0A1I7NRY3</accession>
<dbReference type="PANTHER" id="PTHR38831:SF2">
    <property type="entry name" value="TYPE II SECRETION SYSTEM PROTEIN K"/>
    <property type="match status" value="1"/>
</dbReference>
<feature type="region of interest" description="Disordered" evidence="1">
    <location>
        <begin position="152"/>
        <end position="173"/>
    </location>
</feature>
<evidence type="ECO:0000313" key="3">
    <source>
        <dbReference type="EMBL" id="SFV37358.1"/>
    </source>
</evidence>
<keyword evidence="2" id="KW-0812">Transmembrane</keyword>
<organism evidence="3 4">
    <name type="scientific">Hyphomicrobium facile</name>
    <dbReference type="NCBI Taxonomy" id="51670"/>
    <lineage>
        <taxon>Bacteria</taxon>
        <taxon>Pseudomonadati</taxon>
        <taxon>Pseudomonadota</taxon>
        <taxon>Alphaproteobacteria</taxon>
        <taxon>Hyphomicrobiales</taxon>
        <taxon>Hyphomicrobiaceae</taxon>
        <taxon>Hyphomicrobium</taxon>
    </lineage>
</organism>
<dbReference type="AlphaFoldDB" id="A0A1I7NRY3"/>
<dbReference type="RefSeq" id="WP_092868642.1">
    <property type="nucleotide sequence ID" value="NZ_FPCH01000003.1"/>
</dbReference>
<evidence type="ECO:0000256" key="2">
    <source>
        <dbReference type="SAM" id="Phobius"/>
    </source>
</evidence>
<proteinExistence type="predicted"/>
<dbReference type="InterPro" id="IPR005628">
    <property type="entry name" value="GspK"/>
</dbReference>
<reference evidence="4" key="1">
    <citation type="submission" date="2016-10" db="EMBL/GenBank/DDBJ databases">
        <authorList>
            <person name="Varghese N."/>
            <person name="Submissions S."/>
        </authorList>
    </citation>
    <scope>NUCLEOTIDE SEQUENCE [LARGE SCALE GENOMIC DNA]</scope>
    <source>
        <strain evidence="4">DSM 1565</strain>
    </source>
</reference>
<evidence type="ECO:0000256" key="1">
    <source>
        <dbReference type="SAM" id="MobiDB-lite"/>
    </source>
</evidence>
<dbReference type="GO" id="GO:0009306">
    <property type="term" value="P:protein secretion"/>
    <property type="evidence" value="ECO:0007669"/>
    <property type="project" value="InterPro"/>
</dbReference>
<keyword evidence="2" id="KW-1133">Transmembrane helix</keyword>
<protein>
    <submittedName>
        <fullName evidence="3">General secretion pathway protein K</fullName>
    </submittedName>
</protein>